<evidence type="ECO:0000256" key="1">
    <source>
        <dbReference type="SAM" id="SignalP"/>
    </source>
</evidence>
<gene>
    <name evidence="3" type="ORF">J0695_02710</name>
</gene>
<evidence type="ECO:0000259" key="2">
    <source>
        <dbReference type="Pfam" id="PF17678"/>
    </source>
</evidence>
<feature type="non-terminal residue" evidence="3">
    <location>
        <position position="78"/>
    </location>
</feature>
<evidence type="ECO:0000313" key="3">
    <source>
        <dbReference type="EMBL" id="MBO0510727.1"/>
    </source>
</evidence>
<feature type="signal peptide" evidence="1">
    <location>
        <begin position="1"/>
        <end position="36"/>
    </location>
</feature>
<feature type="domain" description="Glycosyl hydrolase family 92 N-terminal" evidence="2">
    <location>
        <begin position="50"/>
        <end position="78"/>
    </location>
</feature>
<name>A0A939F238_9ACTN</name>
<dbReference type="Proteomes" id="UP000664167">
    <property type="component" value="Unassembled WGS sequence"/>
</dbReference>
<keyword evidence="4" id="KW-1185">Reference proteome</keyword>
<dbReference type="InterPro" id="IPR014718">
    <property type="entry name" value="GH-type_carb-bd"/>
</dbReference>
<comment type="caution">
    <text evidence="3">The sequence shown here is derived from an EMBL/GenBank/DDBJ whole genome shotgun (WGS) entry which is preliminary data.</text>
</comment>
<proteinExistence type="predicted"/>
<protein>
    <recommendedName>
        <fullName evidence="2">Glycosyl hydrolase family 92 N-terminal domain-containing protein</fullName>
    </recommendedName>
</protein>
<dbReference type="GO" id="GO:0030246">
    <property type="term" value="F:carbohydrate binding"/>
    <property type="evidence" value="ECO:0007669"/>
    <property type="project" value="InterPro"/>
</dbReference>
<dbReference type="Gene3D" id="2.70.98.10">
    <property type="match status" value="1"/>
</dbReference>
<dbReference type="AlphaFoldDB" id="A0A939F238"/>
<feature type="chain" id="PRO_5037551380" description="Glycosyl hydrolase family 92 N-terminal domain-containing protein" evidence="1">
    <location>
        <begin position="37"/>
        <end position="78"/>
    </location>
</feature>
<keyword evidence="1" id="KW-0732">Signal</keyword>
<dbReference type="Pfam" id="PF17678">
    <property type="entry name" value="Glyco_hydro_92N"/>
    <property type="match status" value="1"/>
</dbReference>
<evidence type="ECO:0000313" key="4">
    <source>
        <dbReference type="Proteomes" id="UP000664167"/>
    </source>
</evidence>
<accession>A0A939F238</accession>
<dbReference type="InterPro" id="IPR041371">
    <property type="entry name" value="GH92_N"/>
</dbReference>
<reference evidence="3" key="1">
    <citation type="submission" date="2021-03" db="EMBL/GenBank/DDBJ databases">
        <title>Streptomyces poriferae sp. nov., a novel marine sponge-derived Actinobacteria species with anti-MRSA activity.</title>
        <authorList>
            <person name="Sandoval-Powers M."/>
            <person name="Kralova S."/>
            <person name="Nguyen G.-S."/>
            <person name="Fawwal D."/>
            <person name="Degnes K."/>
            <person name="Klinkenberg G."/>
            <person name="Sletta H."/>
            <person name="Wentzel A."/>
            <person name="Liles M.R."/>
        </authorList>
    </citation>
    <scope>NUCLEOTIDE SEQUENCE</scope>
    <source>
        <strain evidence="3">DSM 41794</strain>
    </source>
</reference>
<sequence length="78" mass="7692">MSDPHHRGKRRTGARTAALALSTVLIAAAPAPFASAAPAVDAATAHASAFVDPFIGSANGGTTFPGATAPHGMIAWSP</sequence>
<dbReference type="RefSeq" id="WP_206959844.1">
    <property type="nucleotide sequence ID" value="NZ_JAFLRJ010000020.1"/>
</dbReference>
<dbReference type="EMBL" id="JAFLRJ010000020">
    <property type="protein sequence ID" value="MBO0510727.1"/>
    <property type="molecule type" value="Genomic_DNA"/>
</dbReference>
<organism evidence="3 4">
    <name type="scientific">Streptomyces beijiangensis</name>
    <dbReference type="NCBI Taxonomy" id="163361"/>
    <lineage>
        <taxon>Bacteria</taxon>
        <taxon>Bacillati</taxon>
        <taxon>Actinomycetota</taxon>
        <taxon>Actinomycetes</taxon>
        <taxon>Kitasatosporales</taxon>
        <taxon>Streptomycetaceae</taxon>
        <taxon>Streptomyces</taxon>
    </lineage>
</organism>